<reference evidence="6" key="1">
    <citation type="submission" date="2020-07" db="EMBL/GenBank/DDBJ databases">
        <title>Huge and variable diversity of episymbiotic CPR bacteria and DPANN archaea in groundwater ecosystems.</title>
        <authorList>
            <person name="He C.Y."/>
            <person name="Keren R."/>
            <person name="Whittaker M."/>
            <person name="Farag I.F."/>
            <person name="Doudna J."/>
            <person name="Cate J.H.D."/>
            <person name="Banfield J.F."/>
        </authorList>
    </citation>
    <scope>NUCLEOTIDE SEQUENCE</scope>
    <source>
        <strain evidence="6">NC_groundwater_1520_Pr4_B-0.1um_53_5</strain>
    </source>
</reference>
<dbReference type="Proteomes" id="UP000736328">
    <property type="component" value="Unassembled WGS sequence"/>
</dbReference>
<feature type="domain" description="RsdA/BaiN/AoA(So)-like insert" evidence="5">
    <location>
        <begin position="195"/>
        <end position="356"/>
    </location>
</feature>
<dbReference type="PANTHER" id="PTHR42887:SF2">
    <property type="entry name" value="OS12G0638800 PROTEIN"/>
    <property type="match status" value="1"/>
</dbReference>
<keyword evidence="2" id="KW-0285">Flavoprotein</keyword>
<dbReference type="Gene3D" id="1.10.8.260">
    <property type="entry name" value="HI0933 insert domain-like"/>
    <property type="match status" value="1"/>
</dbReference>
<dbReference type="SUPFAM" id="SSF51905">
    <property type="entry name" value="FAD/NAD(P)-binding domain"/>
    <property type="match status" value="1"/>
</dbReference>
<dbReference type="PANTHER" id="PTHR42887">
    <property type="entry name" value="OS12G0638800 PROTEIN"/>
    <property type="match status" value="1"/>
</dbReference>
<protein>
    <submittedName>
        <fullName evidence="6">NAD(P)/FAD-dependent oxidoreductase</fullName>
    </submittedName>
</protein>
<evidence type="ECO:0000259" key="4">
    <source>
        <dbReference type="Pfam" id="PF03486"/>
    </source>
</evidence>
<comment type="cofactor">
    <cofactor evidence="1">
        <name>FAD</name>
        <dbReference type="ChEBI" id="CHEBI:57692"/>
    </cofactor>
</comment>
<evidence type="ECO:0000259" key="5">
    <source>
        <dbReference type="Pfam" id="PF22780"/>
    </source>
</evidence>
<dbReference type="InterPro" id="IPR055178">
    <property type="entry name" value="RsdA/BaiN/AoA(So)-like_dom"/>
</dbReference>
<dbReference type="InterPro" id="IPR036188">
    <property type="entry name" value="FAD/NAD-bd_sf"/>
</dbReference>
<dbReference type="PRINTS" id="PR00368">
    <property type="entry name" value="FADPNR"/>
</dbReference>
<sequence>MISKSTDKKILIIGGGPAGMMAAITAARAGSQVMLLEKMPALGRKLLLTGQGRCNVTNNLDPRQFIADCGPGARFLYGALDRFSSQDTLDFFEQLGVRMVLERGGRFFPESQKSRDILLALQKALKQAGVEVITNARVLNISKQLQGYRISTPGKTYSADTLIIATGGKSYPATGSTGDGYGLAKTFGHIIVPPRPSDVPLTIKEDFVKQLQGLSLKNVALNFSQGKKKISFFGEMLFTHYGISGPIALDASRQVGRWLKDGPAQCSIDLKPALSNEILDQRLLRDMDLQGRKTYKNFLKGLLPASLIPVFCSLSRISPDALVNQLNKEQRGATKKLLKGINFTVTGLRGYDEAVVTAGGVDLSEVNPKTMESKKTSGLYFCGEVLDLDGPCGGYNLQIAWSTGFAAGSSATGRSF</sequence>
<organism evidence="6 7">
    <name type="scientific">candidate division TA06 bacterium</name>
    <dbReference type="NCBI Taxonomy" id="2250710"/>
    <lineage>
        <taxon>Bacteria</taxon>
        <taxon>Bacteria division TA06</taxon>
    </lineage>
</organism>
<feature type="domain" description="RsdA/BaiN/AoA(So)-like Rossmann fold-like" evidence="4">
    <location>
        <begin position="9"/>
        <end position="409"/>
    </location>
</feature>
<dbReference type="InterPro" id="IPR057661">
    <property type="entry name" value="RsdA/BaiN/AoA(So)_Rossmann"/>
</dbReference>
<keyword evidence="3" id="KW-0274">FAD</keyword>
<evidence type="ECO:0000256" key="2">
    <source>
        <dbReference type="ARBA" id="ARBA00022630"/>
    </source>
</evidence>
<dbReference type="EMBL" id="JACQXR010000004">
    <property type="protein sequence ID" value="MBI4725649.1"/>
    <property type="molecule type" value="Genomic_DNA"/>
</dbReference>
<evidence type="ECO:0000313" key="6">
    <source>
        <dbReference type="EMBL" id="MBI4725649.1"/>
    </source>
</evidence>
<comment type="caution">
    <text evidence="6">The sequence shown here is derived from an EMBL/GenBank/DDBJ whole genome shotgun (WGS) entry which is preliminary data.</text>
</comment>
<dbReference type="Gene3D" id="2.40.30.10">
    <property type="entry name" value="Translation factors"/>
    <property type="match status" value="1"/>
</dbReference>
<dbReference type="InterPro" id="IPR004792">
    <property type="entry name" value="BaiN-like"/>
</dbReference>
<name>A0A933IAF9_UNCT6</name>
<accession>A0A933IAF9</accession>
<gene>
    <name evidence="6" type="ORF">HY768_00225</name>
</gene>
<dbReference type="PRINTS" id="PR00411">
    <property type="entry name" value="PNDRDTASEI"/>
</dbReference>
<dbReference type="Gene3D" id="3.50.50.60">
    <property type="entry name" value="FAD/NAD(P)-binding domain"/>
    <property type="match status" value="1"/>
</dbReference>
<dbReference type="AlphaFoldDB" id="A0A933IAF9"/>
<dbReference type="NCBIfam" id="TIGR00275">
    <property type="entry name" value="aminoacetone oxidase family FAD-binding enzyme"/>
    <property type="match status" value="1"/>
</dbReference>
<dbReference type="Pfam" id="PF03486">
    <property type="entry name" value="HI0933_like"/>
    <property type="match status" value="1"/>
</dbReference>
<proteinExistence type="predicted"/>
<dbReference type="SUPFAM" id="SSF160996">
    <property type="entry name" value="HI0933 insert domain-like"/>
    <property type="match status" value="1"/>
</dbReference>
<dbReference type="InterPro" id="IPR023166">
    <property type="entry name" value="BaiN-like_dom_sf"/>
</dbReference>
<dbReference type="Pfam" id="PF22780">
    <property type="entry name" value="HI0933_like_1st"/>
    <property type="match status" value="1"/>
</dbReference>
<evidence type="ECO:0000256" key="3">
    <source>
        <dbReference type="ARBA" id="ARBA00022827"/>
    </source>
</evidence>
<evidence type="ECO:0000313" key="7">
    <source>
        <dbReference type="Proteomes" id="UP000736328"/>
    </source>
</evidence>
<evidence type="ECO:0000256" key="1">
    <source>
        <dbReference type="ARBA" id="ARBA00001974"/>
    </source>
</evidence>